<comment type="similarity">
    <text evidence="2 11">Belongs to the ENDOU family.</text>
</comment>
<evidence type="ECO:0000256" key="6">
    <source>
        <dbReference type="ARBA" id="ARBA00022759"/>
    </source>
</evidence>
<keyword evidence="10" id="KW-0456">Lyase</keyword>
<dbReference type="GO" id="GO:0046872">
    <property type="term" value="F:metal ion binding"/>
    <property type="evidence" value="ECO:0007669"/>
    <property type="project" value="UniProtKB-UniRule"/>
</dbReference>
<keyword evidence="7 11" id="KW-0378">Hydrolase</keyword>
<keyword evidence="9 11" id="KW-0464">Manganese</keyword>
<evidence type="ECO:0000256" key="8">
    <source>
        <dbReference type="ARBA" id="ARBA00022884"/>
    </source>
</evidence>
<evidence type="ECO:0000259" key="13">
    <source>
        <dbReference type="PROSITE" id="PS51959"/>
    </source>
</evidence>
<feature type="region of interest" description="Disordered" evidence="12">
    <location>
        <begin position="50"/>
        <end position="71"/>
    </location>
</feature>
<dbReference type="InterPro" id="IPR018998">
    <property type="entry name" value="EndoU_C"/>
</dbReference>
<keyword evidence="15" id="KW-1185">Reference proteome</keyword>
<dbReference type="SUPFAM" id="SSF142877">
    <property type="entry name" value="EndoU-like"/>
    <property type="match status" value="1"/>
</dbReference>
<evidence type="ECO:0000256" key="2">
    <source>
        <dbReference type="ARBA" id="ARBA00010168"/>
    </source>
</evidence>
<evidence type="ECO:0000256" key="9">
    <source>
        <dbReference type="ARBA" id="ARBA00023211"/>
    </source>
</evidence>
<gene>
    <name evidence="14" type="ORF">QR680_018312</name>
</gene>
<evidence type="ECO:0000256" key="4">
    <source>
        <dbReference type="ARBA" id="ARBA00022722"/>
    </source>
</evidence>
<feature type="signal peptide" evidence="11">
    <location>
        <begin position="1"/>
        <end position="19"/>
    </location>
</feature>
<evidence type="ECO:0000256" key="11">
    <source>
        <dbReference type="RuleBase" id="RU367085"/>
    </source>
</evidence>
<dbReference type="Pfam" id="PF09412">
    <property type="entry name" value="XendoU"/>
    <property type="match status" value="1"/>
</dbReference>
<dbReference type="Proteomes" id="UP001175271">
    <property type="component" value="Unassembled WGS sequence"/>
</dbReference>
<keyword evidence="4 11" id="KW-0540">Nuclease</keyword>
<dbReference type="CDD" id="cd21159">
    <property type="entry name" value="XendoU"/>
    <property type="match status" value="1"/>
</dbReference>
<keyword evidence="11" id="KW-0732">Signal</keyword>
<keyword evidence="6 11" id="KW-0255">Endonuclease</keyword>
<accession>A0AA39LQX4</accession>
<name>A0AA39LQX4_9BILA</name>
<dbReference type="PANTHER" id="PTHR12439">
    <property type="entry name" value="PLACENTAL PROTEIN 11-RELATED"/>
    <property type="match status" value="1"/>
</dbReference>
<sequence length="333" mass="37706">MKIAVVVALLGALLCVAQARYTLLSDPNKIPVSADKNGNVQIDDKHVDAELKRHHHHKGTKKPEGHGGEKDPKMQALVDKMYAADTDRPGPNDYKLNWGNHVSGEQDESPNPLFSHVNEDIFQKPVYKKLIDMYNRDLFTADVCEAEPEMAGFRKQILTDVMKTFTATPMFQAAFQYLQDEGVVQKSLDDFLPELFTLWFGTYSRCHGAKGSSGWEHVFLGEWKGSTVDGQHDWVRYYLLEKAGKINYHGYDRYDGELTGTFQYTWERYLKKTGGFLIHTSPAFDFSLFTACVYTHTGSNGCKFSIENYELAVTSYKQDCDDGVCLSTSYPTN</sequence>
<comment type="subunit">
    <text evidence="3 11">Monomer.</text>
</comment>
<dbReference type="PANTHER" id="PTHR12439:SF42">
    <property type="entry name" value="ENDORIBONUCLEASE-RELATED"/>
    <property type="match status" value="1"/>
</dbReference>
<evidence type="ECO:0000256" key="1">
    <source>
        <dbReference type="ARBA" id="ARBA00001936"/>
    </source>
</evidence>
<evidence type="ECO:0000256" key="3">
    <source>
        <dbReference type="ARBA" id="ARBA00011245"/>
    </source>
</evidence>
<evidence type="ECO:0000256" key="12">
    <source>
        <dbReference type="SAM" id="MobiDB-lite"/>
    </source>
</evidence>
<feature type="compositionally biased region" description="Basic and acidic residues" evidence="12">
    <location>
        <begin position="61"/>
        <end position="71"/>
    </location>
</feature>
<dbReference type="GO" id="GO:0004521">
    <property type="term" value="F:RNA endonuclease activity"/>
    <property type="evidence" value="ECO:0007669"/>
    <property type="project" value="UniProtKB-UniRule"/>
</dbReference>
<dbReference type="EMBL" id="JAUCMV010000004">
    <property type="protein sequence ID" value="KAK0406009.1"/>
    <property type="molecule type" value="Genomic_DNA"/>
</dbReference>
<comment type="caution">
    <text evidence="14">The sequence shown here is derived from an EMBL/GenBank/DDBJ whole genome shotgun (WGS) entry which is preliminary data.</text>
</comment>
<dbReference type="PROSITE" id="PS51959">
    <property type="entry name" value="ENDOU"/>
    <property type="match status" value="1"/>
</dbReference>
<evidence type="ECO:0000256" key="7">
    <source>
        <dbReference type="ARBA" id="ARBA00022801"/>
    </source>
</evidence>
<dbReference type="InterPro" id="IPR037227">
    <property type="entry name" value="EndoU-like"/>
</dbReference>
<dbReference type="GO" id="GO:0016829">
    <property type="term" value="F:lyase activity"/>
    <property type="evidence" value="ECO:0007669"/>
    <property type="project" value="UniProtKB-KW"/>
</dbReference>
<organism evidence="14 15">
    <name type="scientific">Steinernema hermaphroditum</name>
    <dbReference type="NCBI Taxonomy" id="289476"/>
    <lineage>
        <taxon>Eukaryota</taxon>
        <taxon>Metazoa</taxon>
        <taxon>Ecdysozoa</taxon>
        <taxon>Nematoda</taxon>
        <taxon>Chromadorea</taxon>
        <taxon>Rhabditida</taxon>
        <taxon>Tylenchina</taxon>
        <taxon>Panagrolaimomorpha</taxon>
        <taxon>Strongyloidoidea</taxon>
        <taxon>Steinernematidae</taxon>
        <taxon>Steinernema</taxon>
    </lineage>
</organism>
<feature type="chain" id="PRO_5041484691" description="EndoU domain-containing protein" evidence="11">
    <location>
        <begin position="20"/>
        <end position="333"/>
    </location>
</feature>
<evidence type="ECO:0000313" key="15">
    <source>
        <dbReference type="Proteomes" id="UP001175271"/>
    </source>
</evidence>
<dbReference type="GO" id="GO:0016787">
    <property type="term" value="F:hydrolase activity"/>
    <property type="evidence" value="ECO:0007669"/>
    <property type="project" value="UniProtKB-KW"/>
</dbReference>
<keyword evidence="8 11" id="KW-0694">RNA-binding</keyword>
<comment type="cofactor">
    <cofactor evidence="1 11">
        <name>Mn(2+)</name>
        <dbReference type="ChEBI" id="CHEBI:29035"/>
    </cofactor>
</comment>
<dbReference type="GO" id="GO:0003723">
    <property type="term" value="F:RNA binding"/>
    <property type="evidence" value="ECO:0007669"/>
    <property type="project" value="UniProtKB-UniRule"/>
</dbReference>
<proteinExistence type="inferred from homology"/>
<protein>
    <recommendedName>
        <fullName evidence="13">EndoU domain-containing protein</fullName>
    </recommendedName>
</protein>
<dbReference type="AlphaFoldDB" id="A0AA39LQX4"/>
<evidence type="ECO:0000313" key="14">
    <source>
        <dbReference type="EMBL" id="KAK0406009.1"/>
    </source>
</evidence>
<feature type="domain" description="EndoU" evidence="13">
    <location>
        <begin position="70"/>
        <end position="333"/>
    </location>
</feature>
<evidence type="ECO:0000256" key="10">
    <source>
        <dbReference type="ARBA" id="ARBA00023239"/>
    </source>
</evidence>
<reference evidence="14" key="1">
    <citation type="submission" date="2023-06" db="EMBL/GenBank/DDBJ databases">
        <title>Genomic analysis of the entomopathogenic nematode Steinernema hermaphroditum.</title>
        <authorList>
            <person name="Schwarz E.M."/>
            <person name="Heppert J.K."/>
            <person name="Baniya A."/>
            <person name="Schwartz H.T."/>
            <person name="Tan C.-H."/>
            <person name="Antoshechkin I."/>
            <person name="Sternberg P.W."/>
            <person name="Goodrich-Blair H."/>
            <person name="Dillman A.R."/>
        </authorList>
    </citation>
    <scope>NUCLEOTIDE SEQUENCE</scope>
    <source>
        <strain evidence="14">PS9179</strain>
        <tissue evidence="14">Whole animal</tissue>
    </source>
</reference>
<evidence type="ECO:0000256" key="5">
    <source>
        <dbReference type="ARBA" id="ARBA00022723"/>
    </source>
</evidence>
<dbReference type="InterPro" id="IPR039787">
    <property type="entry name" value="ENDOU"/>
</dbReference>
<keyword evidence="5 11" id="KW-0479">Metal-binding</keyword>